<dbReference type="RefSeq" id="WP_101719668.1">
    <property type="nucleotide sequence ID" value="NZ_PJRS01000041.1"/>
</dbReference>
<dbReference type="InterPro" id="IPR047216">
    <property type="entry name" value="Endonuclease_DUF559_bact"/>
</dbReference>
<dbReference type="EMBL" id="PJRS01000041">
    <property type="protein sequence ID" value="PLR21831.1"/>
    <property type="molecule type" value="Genomic_DNA"/>
</dbReference>
<keyword evidence="3" id="KW-1185">Reference proteome</keyword>
<dbReference type="AlphaFoldDB" id="A0A2N5D704"/>
<name>A0A2N5D704_9CAUL</name>
<keyword evidence="2" id="KW-0255">Endonuclease</keyword>
<evidence type="ECO:0000313" key="2">
    <source>
        <dbReference type="EMBL" id="PLR21831.1"/>
    </source>
</evidence>
<gene>
    <name evidence="2" type="ORF">SGCZBJ_19840</name>
</gene>
<evidence type="ECO:0000313" key="3">
    <source>
        <dbReference type="Proteomes" id="UP000234479"/>
    </source>
</evidence>
<accession>A0A2N5D704</accession>
<comment type="caution">
    <text evidence="2">The sequence shown here is derived from an EMBL/GenBank/DDBJ whole genome shotgun (WGS) entry which is preliminary data.</text>
</comment>
<keyword evidence="2" id="KW-0540">Nuclease</keyword>
<sequence length="115" mass="13243">MNRTAMARRLRRDQTDAERTLWSVLRGRRLDGFKFRRQVPIDRYVADFVCIEARLVVELDGGQHADDAGRAYDAARTEVLEACGYIVLRFWNDAVRYELDGVGDEILSVLRAARP</sequence>
<reference evidence="2 3" key="1">
    <citation type="submission" date="2017-12" db="EMBL/GenBank/DDBJ databases">
        <title>The genome sequence of Caulobacter sp. 410.</title>
        <authorList>
            <person name="Gao J."/>
            <person name="Mao X."/>
            <person name="Sun J."/>
        </authorList>
    </citation>
    <scope>NUCLEOTIDE SEQUENCE [LARGE SCALE GENOMIC DNA]</scope>
    <source>
        <strain evidence="2 3">410</strain>
    </source>
</reference>
<dbReference type="GO" id="GO:0004519">
    <property type="term" value="F:endonuclease activity"/>
    <property type="evidence" value="ECO:0007669"/>
    <property type="project" value="UniProtKB-KW"/>
</dbReference>
<evidence type="ECO:0000259" key="1">
    <source>
        <dbReference type="Pfam" id="PF04480"/>
    </source>
</evidence>
<dbReference type="Gene3D" id="3.40.960.10">
    <property type="entry name" value="VSR Endonuclease"/>
    <property type="match status" value="1"/>
</dbReference>
<dbReference type="PANTHER" id="PTHR38590:SF1">
    <property type="entry name" value="BLL0828 PROTEIN"/>
    <property type="match status" value="1"/>
</dbReference>
<dbReference type="CDD" id="cd01038">
    <property type="entry name" value="Endonuclease_DUF559"/>
    <property type="match status" value="1"/>
</dbReference>
<protein>
    <submittedName>
        <fullName evidence="2">Endonuclease</fullName>
    </submittedName>
</protein>
<dbReference type="InterPro" id="IPR011335">
    <property type="entry name" value="Restrct_endonuc-II-like"/>
</dbReference>
<proteinExistence type="predicted"/>
<dbReference type="Proteomes" id="UP000234479">
    <property type="component" value="Unassembled WGS sequence"/>
</dbReference>
<dbReference type="PANTHER" id="PTHR38590">
    <property type="entry name" value="BLL0828 PROTEIN"/>
    <property type="match status" value="1"/>
</dbReference>
<keyword evidence="2" id="KW-0378">Hydrolase</keyword>
<feature type="domain" description="DUF559" evidence="1">
    <location>
        <begin position="2"/>
        <end position="110"/>
    </location>
</feature>
<dbReference type="SUPFAM" id="SSF52980">
    <property type="entry name" value="Restriction endonuclease-like"/>
    <property type="match status" value="1"/>
</dbReference>
<dbReference type="InterPro" id="IPR007569">
    <property type="entry name" value="DUF559"/>
</dbReference>
<organism evidence="2 3">
    <name type="scientific">Caulobacter zeae</name>
    <dbReference type="NCBI Taxonomy" id="2055137"/>
    <lineage>
        <taxon>Bacteria</taxon>
        <taxon>Pseudomonadati</taxon>
        <taxon>Pseudomonadota</taxon>
        <taxon>Alphaproteobacteria</taxon>
        <taxon>Caulobacterales</taxon>
        <taxon>Caulobacteraceae</taxon>
        <taxon>Caulobacter</taxon>
    </lineage>
</organism>
<dbReference type="OrthoDB" id="9798754at2"/>
<dbReference type="Pfam" id="PF04480">
    <property type="entry name" value="DUF559"/>
    <property type="match status" value="1"/>
</dbReference>